<dbReference type="PANTHER" id="PTHR46401:SF2">
    <property type="entry name" value="GLYCOSYLTRANSFERASE WBBK-RELATED"/>
    <property type="match status" value="1"/>
</dbReference>
<dbReference type="InterPro" id="IPR001296">
    <property type="entry name" value="Glyco_trans_1"/>
</dbReference>
<dbReference type="FunFam" id="3.40.50.2000:FF:000119">
    <property type="entry name" value="Glycosyl transferase group 1"/>
    <property type="match status" value="1"/>
</dbReference>
<dbReference type="PANTHER" id="PTHR46401">
    <property type="entry name" value="GLYCOSYLTRANSFERASE WBBK-RELATED"/>
    <property type="match status" value="1"/>
</dbReference>
<feature type="domain" description="Glycosyl transferase family 1" evidence="2">
    <location>
        <begin position="194"/>
        <end position="351"/>
    </location>
</feature>
<dbReference type="STRING" id="1798705.A2563_00165"/>
<dbReference type="AlphaFoldDB" id="A0A1F6PA95"/>
<dbReference type="SUPFAM" id="SSF53756">
    <property type="entry name" value="UDP-Glycosyltransferase/glycogen phosphorylase"/>
    <property type="match status" value="1"/>
</dbReference>
<dbReference type="Pfam" id="PF00534">
    <property type="entry name" value="Glycos_transf_1"/>
    <property type="match status" value="1"/>
</dbReference>
<dbReference type="Proteomes" id="UP000176634">
    <property type="component" value="Unassembled WGS sequence"/>
</dbReference>
<proteinExistence type="predicted"/>
<protein>
    <recommendedName>
        <fullName evidence="6">Glycosyl transferase family 1 domain-containing protein</fullName>
    </recommendedName>
</protein>
<evidence type="ECO:0000259" key="2">
    <source>
        <dbReference type="Pfam" id="PF00534"/>
    </source>
</evidence>
<evidence type="ECO:0000259" key="3">
    <source>
        <dbReference type="Pfam" id="PF13439"/>
    </source>
</evidence>
<dbReference type="GO" id="GO:0009103">
    <property type="term" value="P:lipopolysaccharide biosynthetic process"/>
    <property type="evidence" value="ECO:0007669"/>
    <property type="project" value="TreeGrafter"/>
</dbReference>
<accession>A0A1F6PA95</accession>
<sequence length="373" mass="42961">MSQIGIDIRALMSPVRTGVGEYTYELLNAIFKIDKTNQYFLFYNSYKDVSQHIPKWTQENVHYIHTKWPNKLYNASIKLFGIPKINKIKLDYFFSPNFNFTNLSTNTKSVLTVHDLFFEFFPHFFSFKQRLWHWAINPKRQCEKADIIITPSENTKRDIVDIYHISPEKIKVIYPGISCLPESTYPETKNKLQQKYNLPHKFILFLGTVEPRKNIIGLIEAFEQLCKTTLNYSLVIAGHKGWNDNKIYKKIALSPVKEKIKLIGSVDAADKPALYTISDLFVYPSFYEGFGFPVAEAFACGVPVITSNRSSLSEVAGNAAFLVNPNRPNELAQAMIEMTKNEKLREKFKNLGLKQAKKFNWGQAAQEFIGLLK</sequence>
<feature type="domain" description="Glycosyltransferase subfamily 4-like N-terminal" evidence="3">
    <location>
        <begin position="103"/>
        <end position="178"/>
    </location>
</feature>
<dbReference type="GO" id="GO:0016757">
    <property type="term" value="F:glycosyltransferase activity"/>
    <property type="evidence" value="ECO:0007669"/>
    <property type="project" value="InterPro"/>
</dbReference>
<dbReference type="EMBL" id="MFRA01000002">
    <property type="protein sequence ID" value="OGH93089.1"/>
    <property type="molecule type" value="Genomic_DNA"/>
</dbReference>
<dbReference type="Gene3D" id="3.40.50.2000">
    <property type="entry name" value="Glycogen Phosphorylase B"/>
    <property type="match status" value="2"/>
</dbReference>
<name>A0A1F6PA95_9BACT</name>
<evidence type="ECO:0000313" key="4">
    <source>
        <dbReference type="EMBL" id="OGH93089.1"/>
    </source>
</evidence>
<reference evidence="4 5" key="1">
    <citation type="journal article" date="2016" name="Nat. Commun.">
        <title>Thousands of microbial genomes shed light on interconnected biogeochemical processes in an aquifer system.</title>
        <authorList>
            <person name="Anantharaman K."/>
            <person name="Brown C.T."/>
            <person name="Hug L.A."/>
            <person name="Sharon I."/>
            <person name="Castelle C.J."/>
            <person name="Probst A.J."/>
            <person name="Thomas B.C."/>
            <person name="Singh A."/>
            <person name="Wilkins M.J."/>
            <person name="Karaoz U."/>
            <person name="Brodie E.L."/>
            <person name="Williams K.H."/>
            <person name="Hubbard S.S."/>
            <person name="Banfield J.F."/>
        </authorList>
    </citation>
    <scope>NUCLEOTIDE SEQUENCE [LARGE SCALE GENOMIC DNA]</scope>
</reference>
<dbReference type="CDD" id="cd03809">
    <property type="entry name" value="GT4_MtfB-like"/>
    <property type="match status" value="1"/>
</dbReference>
<evidence type="ECO:0000256" key="1">
    <source>
        <dbReference type="ARBA" id="ARBA00022679"/>
    </source>
</evidence>
<dbReference type="Pfam" id="PF13439">
    <property type="entry name" value="Glyco_transf_4"/>
    <property type="match status" value="1"/>
</dbReference>
<dbReference type="InterPro" id="IPR028098">
    <property type="entry name" value="Glyco_trans_4-like_N"/>
</dbReference>
<keyword evidence="1" id="KW-0808">Transferase</keyword>
<comment type="caution">
    <text evidence="4">The sequence shown here is derived from an EMBL/GenBank/DDBJ whole genome shotgun (WGS) entry which is preliminary data.</text>
</comment>
<gene>
    <name evidence="4" type="ORF">A2563_00165</name>
</gene>
<evidence type="ECO:0000313" key="5">
    <source>
        <dbReference type="Proteomes" id="UP000176634"/>
    </source>
</evidence>
<evidence type="ECO:0008006" key="6">
    <source>
        <dbReference type="Google" id="ProtNLM"/>
    </source>
</evidence>
<organism evidence="4 5">
    <name type="scientific">Candidatus Magasanikbacteria bacterium RIFOXYD1_FULL_40_23</name>
    <dbReference type="NCBI Taxonomy" id="1798705"/>
    <lineage>
        <taxon>Bacteria</taxon>
        <taxon>Candidatus Magasanikiibacteriota</taxon>
    </lineage>
</organism>